<evidence type="ECO:0000313" key="2">
    <source>
        <dbReference type="EMBL" id="QDF43975.1"/>
    </source>
</evidence>
<accession>A0A4Y6GLI8</accession>
<name>A0A4Y6GLI8_9ROSI</name>
<reference evidence="2" key="1">
    <citation type="submission" date="2019-04" db="EMBL/GenBank/DDBJ databases">
        <authorList>
            <person name="Islam M.R."/>
            <person name="Banu S."/>
        </authorList>
    </citation>
    <scope>NUCLEOTIDE SEQUENCE</scope>
    <source>
        <strain evidence="2">TDF-40</strain>
    </source>
</reference>
<protein>
    <submittedName>
        <fullName evidence="2">Uncharacterized protein</fullName>
    </submittedName>
</protein>
<dbReference type="EMBL" id="MK751341">
    <property type="protein sequence ID" value="QDF43975.1"/>
    <property type="molecule type" value="mRNA"/>
</dbReference>
<organism evidence="2">
    <name type="scientific">Aquilaria malaccensis</name>
    <dbReference type="NCBI Taxonomy" id="223753"/>
    <lineage>
        <taxon>Eukaryota</taxon>
        <taxon>Viridiplantae</taxon>
        <taxon>Streptophyta</taxon>
        <taxon>Embryophyta</taxon>
        <taxon>Tracheophyta</taxon>
        <taxon>Spermatophyta</taxon>
        <taxon>Magnoliopsida</taxon>
        <taxon>eudicotyledons</taxon>
        <taxon>Gunneridae</taxon>
        <taxon>Pentapetalae</taxon>
        <taxon>rosids</taxon>
        <taxon>malvids</taxon>
        <taxon>Malvales</taxon>
        <taxon>Thymelaeaceae</taxon>
        <taxon>Aquilaria</taxon>
    </lineage>
</organism>
<evidence type="ECO:0000256" key="1">
    <source>
        <dbReference type="SAM" id="Phobius"/>
    </source>
</evidence>
<dbReference type="AlphaFoldDB" id="A0A4Y6GLI8"/>
<keyword evidence="1" id="KW-0472">Membrane</keyword>
<keyword evidence="1" id="KW-1133">Transmembrane helix</keyword>
<feature type="transmembrane region" description="Helical" evidence="1">
    <location>
        <begin position="6"/>
        <end position="24"/>
    </location>
</feature>
<sequence length="31" mass="3584">MFSGRSVIFLKPISSFLLLHLFCLKPISFKN</sequence>
<keyword evidence="1" id="KW-0812">Transmembrane</keyword>
<proteinExistence type="evidence at transcript level"/>